<gene>
    <name evidence="2" type="ORF">FA15DRAFT_675158</name>
</gene>
<feature type="region of interest" description="Disordered" evidence="1">
    <location>
        <begin position="33"/>
        <end position="96"/>
    </location>
</feature>
<protein>
    <submittedName>
        <fullName evidence="2">Uncharacterized protein</fullName>
    </submittedName>
</protein>
<reference evidence="2 3" key="1">
    <citation type="journal article" date="2019" name="Nat. Ecol. Evol.">
        <title>Megaphylogeny resolves global patterns of mushroom evolution.</title>
        <authorList>
            <person name="Varga T."/>
            <person name="Krizsan K."/>
            <person name="Foldi C."/>
            <person name="Dima B."/>
            <person name="Sanchez-Garcia M."/>
            <person name="Sanchez-Ramirez S."/>
            <person name="Szollosi G.J."/>
            <person name="Szarkandi J.G."/>
            <person name="Papp V."/>
            <person name="Albert L."/>
            <person name="Andreopoulos W."/>
            <person name="Angelini C."/>
            <person name="Antonin V."/>
            <person name="Barry K.W."/>
            <person name="Bougher N.L."/>
            <person name="Buchanan P."/>
            <person name="Buyck B."/>
            <person name="Bense V."/>
            <person name="Catcheside P."/>
            <person name="Chovatia M."/>
            <person name="Cooper J."/>
            <person name="Damon W."/>
            <person name="Desjardin D."/>
            <person name="Finy P."/>
            <person name="Geml J."/>
            <person name="Haridas S."/>
            <person name="Hughes K."/>
            <person name="Justo A."/>
            <person name="Karasinski D."/>
            <person name="Kautmanova I."/>
            <person name="Kiss B."/>
            <person name="Kocsube S."/>
            <person name="Kotiranta H."/>
            <person name="LaButti K.M."/>
            <person name="Lechner B.E."/>
            <person name="Liimatainen K."/>
            <person name="Lipzen A."/>
            <person name="Lukacs Z."/>
            <person name="Mihaltcheva S."/>
            <person name="Morgado L.N."/>
            <person name="Niskanen T."/>
            <person name="Noordeloos M.E."/>
            <person name="Ohm R.A."/>
            <person name="Ortiz-Santana B."/>
            <person name="Ovrebo C."/>
            <person name="Racz N."/>
            <person name="Riley R."/>
            <person name="Savchenko A."/>
            <person name="Shiryaev A."/>
            <person name="Soop K."/>
            <person name="Spirin V."/>
            <person name="Szebenyi C."/>
            <person name="Tomsovsky M."/>
            <person name="Tulloss R.E."/>
            <person name="Uehling J."/>
            <person name="Grigoriev I.V."/>
            <person name="Vagvolgyi C."/>
            <person name="Papp T."/>
            <person name="Martin F.M."/>
            <person name="Miettinen O."/>
            <person name="Hibbett D.S."/>
            <person name="Nagy L.G."/>
        </authorList>
    </citation>
    <scope>NUCLEOTIDE SEQUENCE [LARGE SCALE GENOMIC DNA]</scope>
    <source>
        <strain evidence="2 3">CBS 121175</strain>
    </source>
</reference>
<keyword evidence="3" id="KW-1185">Reference proteome</keyword>
<evidence type="ECO:0000256" key="1">
    <source>
        <dbReference type="SAM" id="MobiDB-lite"/>
    </source>
</evidence>
<dbReference type="Proteomes" id="UP000307440">
    <property type="component" value="Unassembled WGS sequence"/>
</dbReference>
<organism evidence="2 3">
    <name type="scientific">Coprinopsis marcescibilis</name>
    <name type="common">Agaric fungus</name>
    <name type="synonym">Psathyrella marcescibilis</name>
    <dbReference type="NCBI Taxonomy" id="230819"/>
    <lineage>
        <taxon>Eukaryota</taxon>
        <taxon>Fungi</taxon>
        <taxon>Dikarya</taxon>
        <taxon>Basidiomycota</taxon>
        <taxon>Agaricomycotina</taxon>
        <taxon>Agaricomycetes</taxon>
        <taxon>Agaricomycetidae</taxon>
        <taxon>Agaricales</taxon>
        <taxon>Agaricineae</taxon>
        <taxon>Psathyrellaceae</taxon>
        <taxon>Coprinopsis</taxon>
    </lineage>
</organism>
<dbReference type="AlphaFoldDB" id="A0A5C3KET7"/>
<proteinExistence type="predicted"/>
<evidence type="ECO:0000313" key="2">
    <source>
        <dbReference type="EMBL" id="TFK18606.1"/>
    </source>
</evidence>
<name>A0A5C3KET7_COPMA</name>
<accession>A0A5C3KET7</accession>
<evidence type="ECO:0000313" key="3">
    <source>
        <dbReference type="Proteomes" id="UP000307440"/>
    </source>
</evidence>
<sequence length="126" mass="13799">MLFFYTKTKNQPTGDGGVILQINAPSNLYFINTNGPAIGPRVGQSRRNQESHEPPTSMQSPVGARPTDLQNTAEAATVDTPGPEASPQSVDAHAEVVDRRPSLRGILYRISAVFRRRRSARLETNL</sequence>
<dbReference type="EMBL" id="ML210389">
    <property type="protein sequence ID" value="TFK18606.1"/>
    <property type="molecule type" value="Genomic_DNA"/>
</dbReference>